<evidence type="ECO:0000256" key="6">
    <source>
        <dbReference type="ARBA" id="ARBA00022776"/>
    </source>
</evidence>
<sequence length="419" mass="45935">MSAALVVHRPDDMSLKTPPPKSRTGKSKKKGGKGVVIDTDAAGGSGEGTHGLLLNFDLEIESKERQFRSELQNALRAFRIRGETEINRIPPKMREMTVEEVEKMWGGNWAGTLGRMAMERQREEEGDEEEKERVMREGVKGKRKRAGAAAESSPERTNKNARKDGTPLKTRPVPTIPSSTSKRKLGKKAVPFVSANPSQKGPSSLPQNHIFNPSLPPTPLRKMNPSDILVTMNGSPVVNPLSKSTRDRQAIAGPSTHSAVQHAGIAEEEEEEEDVADDVTEGDDSEEDDLPDVEAYTATLLAQSQSQSQPSRSAPTRSVRSKRNPSLLWQEEVETGAGAGAGAGMDAGRETGDQPRLAEVKLPNGQLIRFDPLRLDRVVMNQELEDRGLSAKEREQVGKLLQMEVVKALQRQMESWSMA</sequence>
<protein>
    <recommendedName>
        <fullName evidence="11">Borealin N-terminal domain-containing protein</fullName>
    </recommendedName>
</protein>
<keyword evidence="8" id="KW-0131">Cell cycle</keyword>
<feature type="compositionally biased region" description="Basic residues" evidence="10">
    <location>
        <begin position="23"/>
        <end position="32"/>
    </location>
</feature>
<dbReference type="InterPro" id="IPR018867">
    <property type="entry name" value="Cell_div_borealin"/>
</dbReference>
<dbReference type="InterPro" id="IPR018851">
    <property type="entry name" value="Borealin_N"/>
</dbReference>
<dbReference type="GeneID" id="77730816"/>
<dbReference type="PANTHER" id="PTHR16040:SF7">
    <property type="entry name" value="AUSTRALIN, ISOFORM A-RELATED"/>
    <property type="match status" value="1"/>
</dbReference>
<organism evidence="12 13">
    <name type="scientific">Dioszegia hungarica</name>
    <dbReference type="NCBI Taxonomy" id="4972"/>
    <lineage>
        <taxon>Eukaryota</taxon>
        <taxon>Fungi</taxon>
        <taxon>Dikarya</taxon>
        <taxon>Basidiomycota</taxon>
        <taxon>Agaricomycotina</taxon>
        <taxon>Tremellomycetes</taxon>
        <taxon>Tremellales</taxon>
        <taxon>Bulleribasidiaceae</taxon>
        <taxon>Dioszegia</taxon>
    </lineage>
</organism>
<comment type="subcellular location">
    <subcellularLocation>
        <location evidence="2">Chromosome</location>
        <location evidence="2">Centromere</location>
    </subcellularLocation>
    <subcellularLocation>
        <location evidence="1">Nucleus</location>
    </subcellularLocation>
</comment>
<dbReference type="PANTHER" id="PTHR16040">
    <property type="entry name" value="AUSTRALIN, ISOFORM A-RELATED"/>
    <property type="match status" value="1"/>
</dbReference>
<dbReference type="RefSeq" id="XP_052941693.1">
    <property type="nucleotide sequence ID" value="XM_053091611.1"/>
</dbReference>
<keyword evidence="4" id="KW-0158">Chromosome</keyword>
<feature type="compositionally biased region" description="Low complexity" evidence="10">
    <location>
        <begin position="299"/>
        <end position="318"/>
    </location>
</feature>
<keyword evidence="7" id="KW-0539">Nucleus</keyword>
<feature type="region of interest" description="Disordered" evidence="10">
    <location>
        <begin position="1"/>
        <end position="49"/>
    </location>
</feature>
<dbReference type="AlphaFoldDB" id="A0AA38H396"/>
<reference evidence="12" key="1">
    <citation type="journal article" date="2022" name="G3 (Bethesda)">
        <title>High quality genome of the basidiomycete yeast Dioszegia hungarica PDD-24b-2 isolated from cloud water.</title>
        <authorList>
            <person name="Jarrige D."/>
            <person name="Haridas S."/>
            <person name="Bleykasten-Grosshans C."/>
            <person name="Joly M."/>
            <person name="Nadalig T."/>
            <person name="Sancelme M."/>
            <person name="Vuilleumier S."/>
            <person name="Grigoriev I.V."/>
            <person name="Amato P."/>
            <person name="Bringel F."/>
        </authorList>
    </citation>
    <scope>NUCLEOTIDE SEQUENCE</scope>
    <source>
        <strain evidence="12">PDD-24b-2</strain>
    </source>
</reference>
<evidence type="ECO:0000256" key="4">
    <source>
        <dbReference type="ARBA" id="ARBA00022454"/>
    </source>
</evidence>
<proteinExistence type="inferred from homology"/>
<dbReference type="GO" id="GO:0051301">
    <property type="term" value="P:cell division"/>
    <property type="evidence" value="ECO:0007669"/>
    <property type="project" value="UniProtKB-KW"/>
</dbReference>
<evidence type="ECO:0000256" key="2">
    <source>
        <dbReference type="ARBA" id="ARBA00004584"/>
    </source>
</evidence>
<evidence type="ECO:0000313" key="13">
    <source>
        <dbReference type="Proteomes" id="UP001164286"/>
    </source>
</evidence>
<keyword evidence="9" id="KW-0137">Centromere</keyword>
<accession>A0AA38H396</accession>
<keyword evidence="5" id="KW-0132">Cell division</keyword>
<feature type="compositionally biased region" description="Basic and acidic residues" evidence="10">
    <location>
        <begin position="153"/>
        <end position="166"/>
    </location>
</feature>
<dbReference type="GO" id="GO:0005634">
    <property type="term" value="C:nucleus"/>
    <property type="evidence" value="ECO:0007669"/>
    <property type="project" value="UniProtKB-SubCell"/>
</dbReference>
<dbReference type="GO" id="GO:0051233">
    <property type="term" value="C:spindle midzone"/>
    <property type="evidence" value="ECO:0007669"/>
    <property type="project" value="TreeGrafter"/>
</dbReference>
<gene>
    <name evidence="12" type="ORF">MKK02DRAFT_41550</name>
</gene>
<comment type="caution">
    <text evidence="12">The sequence shown here is derived from an EMBL/GenBank/DDBJ whole genome shotgun (WGS) entry which is preliminary data.</text>
</comment>
<feature type="region of interest" description="Disordered" evidence="10">
    <location>
        <begin position="119"/>
        <end position="355"/>
    </location>
</feature>
<dbReference type="GO" id="GO:0000070">
    <property type="term" value="P:mitotic sister chromatid segregation"/>
    <property type="evidence" value="ECO:0007669"/>
    <property type="project" value="TreeGrafter"/>
</dbReference>
<keyword evidence="6" id="KW-0498">Mitosis</keyword>
<evidence type="ECO:0000256" key="1">
    <source>
        <dbReference type="ARBA" id="ARBA00004123"/>
    </source>
</evidence>
<evidence type="ECO:0000256" key="7">
    <source>
        <dbReference type="ARBA" id="ARBA00023242"/>
    </source>
</evidence>
<feature type="compositionally biased region" description="Basic and acidic residues" evidence="10">
    <location>
        <begin position="131"/>
        <end position="140"/>
    </location>
</feature>
<evidence type="ECO:0000256" key="9">
    <source>
        <dbReference type="ARBA" id="ARBA00023328"/>
    </source>
</evidence>
<evidence type="ECO:0000259" key="11">
    <source>
        <dbReference type="Pfam" id="PF10444"/>
    </source>
</evidence>
<evidence type="ECO:0000256" key="10">
    <source>
        <dbReference type="SAM" id="MobiDB-lite"/>
    </source>
</evidence>
<evidence type="ECO:0000256" key="8">
    <source>
        <dbReference type="ARBA" id="ARBA00023306"/>
    </source>
</evidence>
<feature type="domain" description="Borealin N-terminal" evidence="11">
    <location>
        <begin position="52"/>
        <end position="101"/>
    </location>
</feature>
<evidence type="ECO:0000256" key="3">
    <source>
        <dbReference type="ARBA" id="ARBA00009914"/>
    </source>
</evidence>
<comment type="similarity">
    <text evidence="3">Belongs to the borealin family.</text>
</comment>
<evidence type="ECO:0000256" key="5">
    <source>
        <dbReference type="ARBA" id="ARBA00022618"/>
    </source>
</evidence>
<dbReference type="GO" id="GO:0032133">
    <property type="term" value="C:chromosome passenger complex"/>
    <property type="evidence" value="ECO:0007669"/>
    <property type="project" value="TreeGrafter"/>
</dbReference>
<feature type="compositionally biased region" description="Acidic residues" evidence="10">
    <location>
        <begin position="266"/>
        <end position="292"/>
    </location>
</feature>
<evidence type="ECO:0000313" key="12">
    <source>
        <dbReference type="EMBL" id="KAI9631916.1"/>
    </source>
</evidence>
<dbReference type="EMBL" id="JAKWFO010000016">
    <property type="protein sequence ID" value="KAI9631916.1"/>
    <property type="molecule type" value="Genomic_DNA"/>
</dbReference>
<dbReference type="Pfam" id="PF10444">
    <property type="entry name" value="Nbl1_Borealin_N"/>
    <property type="match status" value="1"/>
</dbReference>
<keyword evidence="13" id="KW-1185">Reference proteome</keyword>
<name>A0AA38H396_9TREE</name>
<dbReference type="Proteomes" id="UP001164286">
    <property type="component" value="Unassembled WGS sequence"/>
</dbReference>
<feature type="compositionally biased region" description="Polar residues" evidence="10">
    <location>
        <begin position="195"/>
        <end position="211"/>
    </location>
</feature>
<dbReference type="GO" id="GO:0000775">
    <property type="term" value="C:chromosome, centromeric region"/>
    <property type="evidence" value="ECO:0007669"/>
    <property type="project" value="UniProtKB-SubCell"/>
</dbReference>